<accession>A0A103QVW0</accession>
<dbReference type="Proteomes" id="UP000064029">
    <property type="component" value="Unassembled WGS sequence"/>
</dbReference>
<dbReference type="RefSeq" id="WP_059758411.1">
    <property type="nucleotide sequence ID" value="NZ_CP013414.1"/>
</dbReference>
<dbReference type="AlphaFoldDB" id="A0A103QVW0"/>
<reference evidence="1 2" key="1">
    <citation type="submission" date="2015-11" db="EMBL/GenBank/DDBJ databases">
        <title>Expanding the genomic diversity of Burkholderia species for the development of highly accurate diagnostics.</title>
        <authorList>
            <person name="Sahl J."/>
            <person name="Keim P."/>
            <person name="Wagner D."/>
        </authorList>
    </citation>
    <scope>NUCLEOTIDE SEQUENCE [LARGE SCALE GENOMIC DNA]</scope>
    <source>
        <strain evidence="1 2">MSMB2036</strain>
    </source>
</reference>
<evidence type="ECO:0000313" key="2">
    <source>
        <dbReference type="Proteomes" id="UP000064029"/>
    </source>
</evidence>
<proteinExistence type="predicted"/>
<evidence type="ECO:0000313" key="1">
    <source>
        <dbReference type="EMBL" id="KVG56542.1"/>
    </source>
</evidence>
<name>A0A103QVW0_9BURK</name>
<dbReference type="EMBL" id="LOXM01000255">
    <property type="protein sequence ID" value="KVG56542.1"/>
    <property type="molecule type" value="Genomic_DNA"/>
</dbReference>
<gene>
    <name evidence="1" type="ORF">WJ33_37635</name>
</gene>
<sequence>MPLAGADPAAVAAYVGRAVREGVIDDVRAVGGRLHLGASRATLWQHPLPWLRAPGSGGMPLHYAVTNERRHPVRAPTVPGEIYARHMPKVGCTRGGAGCPRWPFGVWTARKQA</sequence>
<organism evidence="1 2">
    <name type="scientific">Burkholderia ubonensis</name>
    <dbReference type="NCBI Taxonomy" id="101571"/>
    <lineage>
        <taxon>Bacteria</taxon>
        <taxon>Pseudomonadati</taxon>
        <taxon>Pseudomonadota</taxon>
        <taxon>Betaproteobacteria</taxon>
        <taxon>Burkholderiales</taxon>
        <taxon>Burkholderiaceae</taxon>
        <taxon>Burkholderia</taxon>
        <taxon>Burkholderia cepacia complex</taxon>
    </lineage>
</organism>
<comment type="caution">
    <text evidence="1">The sequence shown here is derived from an EMBL/GenBank/DDBJ whole genome shotgun (WGS) entry which is preliminary data.</text>
</comment>
<protein>
    <submittedName>
        <fullName evidence="1">Uncharacterized protein</fullName>
    </submittedName>
</protein>